<keyword evidence="3" id="KW-0540">Nuclease</keyword>
<evidence type="ECO:0000313" key="9">
    <source>
        <dbReference type="Proteomes" id="UP000887013"/>
    </source>
</evidence>
<reference evidence="8" key="1">
    <citation type="submission" date="2020-08" db="EMBL/GenBank/DDBJ databases">
        <title>Multicomponent nature underlies the extraordinary mechanical properties of spider dragline silk.</title>
        <authorList>
            <person name="Kono N."/>
            <person name="Nakamura H."/>
            <person name="Mori M."/>
            <person name="Yoshida Y."/>
            <person name="Ohtoshi R."/>
            <person name="Malay A.D."/>
            <person name="Moran D.A.P."/>
            <person name="Tomita M."/>
            <person name="Numata K."/>
            <person name="Arakawa K."/>
        </authorList>
    </citation>
    <scope>NUCLEOTIDE SEQUENCE</scope>
</reference>
<evidence type="ECO:0000256" key="4">
    <source>
        <dbReference type="ARBA" id="ARBA00022759"/>
    </source>
</evidence>
<dbReference type="AlphaFoldDB" id="A0A8X6PI35"/>
<evidence type="ECO:0000256" key="6">
    <source>
        <dbReference type="ARBA" id="ARBA00022918"/>
    </source>
</evidence>
<dbReference type="PANTHER" id="PTHR37984">
    <property type="entry name" value="PROTEIN CBG26694"/>
    <property type="match status" value="1"/>
</dbReference>
<evidence type="ECO:0000256" key="1">
    <source>
        <dbReference type="ARBA" id="ARBA00022679"/>
    </source>
</evidence>
<dbReference type="OrthoDB" id="6433945at2759"/>
<dbReference type="InterPro" id="IPR043502">
    <property type="entry name" value="DNA/RNA_pol_sf"/>
</dbReference>
<evidence type="ECO:0000256" key="3">
    <source>
        <dbReference type="ARBA" id="ARBA00022722"/>
    </source>
</evidence>
<proteinExistence type="predicted"/>
<keyword evidence="1" id="KW-0808">Transferase</keyword>
<keyword evidence="5" id="KW-0378">Hydrolase</keyword>
<dbReference type="InterPro" id="IPR050951">
    <property type="entry name" value="Retrovirus_Pol_polyprotein"/>
</dbReference>
<evidence type="ECO:0000256" key="2">
    <source>
        <dbReference type="ARBA" id="ARBA00022695"/>
    </source>
</evidence>
<accession>A0A8X6PI35</accession>
<keyword evidence="4" id="KW-0255">Endonuclease</keyword>
<keyword evidence="6" id="KW-0695">RNA-directed DNA polymerase</keyword>
<dbReference type="InterPro" id="IPR041373">
    <property type="entry name" value="RT_RNaseH"/>
</dbReference>
<keyword evidence="9" id="KW-1185">Reference proteome</keyword>
<evidence type="ECO:0000313" key="8">
    <source>
        <dbReference type="EMBL" id="GFT72347.1"/>
    </source>
</evidence>
<name>A0A8X6PI35_NEPPI</name>
<dbReference type="GO" id="GO:0003964">
    <property type="term" value="F:RNA-directed DNA polymerase activity"/>
    <property type="evidence" value="ECO:0007669"/>
    <property type="project" value="UniProtKB-KW"/>
</dbReference>
<organism evidence="8 9">
    <name type="scientific">Nephila pilipes</name>
    <name type="common">Giant wood spider</name>
    <name type="synonym">Nephila maculata</name>
    <dbReference type="NCBI Taxonomy" id="299642"/>
    <lineage>
        <taxon>Eukaryota</taxon>
        <taxon>Metazoa</taxon>
        <taxon>Ecdysozoa</taxon>
        <taxon>Arthropoda</taxon>
        <taxon>Chelicerata</taxon>
        <taxon>Arachnida</taxon>
        <taxon>Araneae</taxon>
        <taxon>Araneomorphae</taxon>
        <taxon>Entelegynae</taxon>
        <taxon>Araneoidea</taxon>
        <taxon>Nephilidae</taxon>
        <taxon>Nephila</taxon>
    </lineage>
</organism>
<dbReference type="GO" id="GO:0004519">
    <property type="term" value="F:endonuclease activity"/>
    <property type="evidence" value="ECO:0007669"/>
    <property type="project" value="UniProtKB-KW"/>
</dbReference>
<feature type="domain" description="Reverse transcriptase RNase H-like" evidence="7">
    <location>
        <begin position="10"/>
        <end position="93"/>
    </location>
</feature>
<evidence type="ECO:0000259" key="7">
    <source>
        <dbReference type="Pfam" id="PF17917"/>
    </source>
</evidence>
<dbReference type="GO" id="GO:0016787">
    <property type="term" value="F:hydrolase activity"/>
    <property type="evidence" value="ECO:0007669"/>
    <property type="project" value="UniProtKB-KW"/>
</dbReference>
<dbReference type="SUPFAM" id="SSF56672">
    <property type="entry name" value="DNA/RNA polymerases"/>
    <property type="match status" value="1"/>
</dbReference>
<dbReference type="EMBL" id="BMAW01116834">
    <property type="protein sequence ID" value="GFT72347.1"/>
    <property type="molecule type" value="Genomic_DNA"/>
</dbReference>
<comment type="caution">
    <text evidence="8">The sequence shown here is derived from an EMBL/GenBank/DDBJ whole genome shotgun (WGS) entry which is preliminary data.</text>
</comment>
<dbReference type="Proteomes" id="UP000887013">
    <property type="component" value="Unassembled WGS sequence"/>
</dbReference>
<protein>
    <submittedName>
        <fullName evidence="8">RT_RNaseH domain-containing protein</fullName>
    </submittedName>
</protein>
<keyword evidence="2" id="KW-0548">Nucleotidyltransferase</keyword>
<sequence>MLFDTARCQGMYRSIAFAGQKFNATQKKYRGASIEEETWAVLYGLNKFDKGIYCKFDKGIGVEIISDHNPLKYLNQTTPNNLKLTRWALVLQRWNHSIPHRPSVQHRSDDAMSRLR</sequence>
<dbReference type="PANTHER" id="PTHR37984:SF5">
    <property type="entry name" value="PROTEIN NYNRIN-LIKE"/>
    <property type="match status" value="1"/>
</dbReference>
<dbReference type="Pfam" id="PF17917">
    <property type="entry name" value="RT_RNaseH"/>
    <property type="match status" value="1"/>
</dbReference>
<evidence type="ECO:0000256" key="5">
    <source>
        <dbReference type="ARBA" id="ARBA00022801"/>
    </source>
</evidence>
<gene>
    <name evidence="8" type="primary">AVEN_133513_1</name>
    <name evidence="8" type="ORF">NPIL_318571</name>
</gene>